<name>A9PDM3_POPTR</name>
<proteinExistence type="evidence at transcript level"/>
<evidence type="ECO:0000313" key="1">
    <source>
        <dbReference type="EMBL" id="ABK94476.1"/>
    </source>
</evidence>
<protein>
    <submittedName>
        <fullName evidence="1">Uncharacterized protein</fullName>
    </submittedName>
</protein>
<organism evidence="1">
    <name type="scientific">Populus trichocarpa</name>
    <name type="common">Western balsam poplar</name>
    <name type="synonym">Populus balsamifera subsp. trichocarpa</name>
    <dbReference type="NCBI Taxonomy" id="3694"/>
    <lineage>
        <taxon>Eukaryota</taxon>
        <taxon>Viridiplantae</taxon>
        <taxon>Streptophyta</taxon>
        <taxon>Embryophyta</taxon>
        <taxon>Tracheophyta</taxon>
        <taxon>Spermatophyta</taxon>
        <taxon>Magnoliopsida</taxon>
        <taxon>eudicotyledons</taxon>
        <taxon>Gunneridae</taxon>
        <taxon>Pentapetalae</taxon>
        <taxon>rosids</taxon>
        <taxon>fabids</taxon>
        <taxon>Malpighiales</taxon>
        <taxon>Salicaceae</taxon>
        <taxon>Saliceae</taxon>
        <taxon>Populus</taxon>
    </lineage>
</organism>
<reference evidence="1" key="1">
    <citation type="journal article" date="2008" name="BMC Genomics">
        <title>Analysis of 4,664 high-quality sequence-finished poplar full-length cDNA clones and their utility for the discovery of genes responding to insect feeding.</title>
        <authorList>
            <person name="Ralph S.G."/>
            <person name="Chun H.J."/>
            <person name="Cooper D."/>
            <person name="Kirkpatrick R."/>
            <person name="Kolosova N."/>
            <person name="Gunter L."/>
            <person name="Tuskan G.A."/>
            <person name="Douglas C.J."/>
            <person name="Holt R.A."/>
            <person name="Jones S.J."/>
            <person name="Marra M.A."/>
            <person name="Bohlmann J."/>
        </authorList>
    </citation>
    <scope>NUCLEOTIDE SEQUENCE</scope>
    <source>
        <tissue evidence="1">Phloem and cambium</tissue>
    </source>
</reference>
<sequence>MLFSAESAVTVFFTRSVLVELCNMRHAEGWMGMCILCLNQHRGMVGVLDVLCLPFSFMRPPAV</sequence>
<dbReference type="AlphaFoldDB" id="A9PDM3"/>
<dbReference type="EMBL" id="EF146400">
    <property type="protein sequence ID" value="ABK94476.1"/>
    <property type="molecule type" value="mRNA"/>
</dbReference>
<accession>A9PDM3</accession>